<evidence type="ECO:0000313" key="2">
    <source>
        <dbReference type="Proteomes" id="UP000228934"/>
    </source>
</evidence>
<reference evidence="2" key="1">
    <citation type="journal article" date="2017" name="Nat. Commun.">
        <title>The North American bullfrog draft genome provides insight into hormonal regulation of long noncoding RNA.</title>
        <authorList>
            <person name="Hammond S.A."/>
            <person name="Warren R.L."/>
            <person name="Vandervalk B.P."/>
            <person name="Kucuk E."/>
            <person name="Khan H."/>
            <person name="Gibb E.A."/>
            <person name="Pandoh P."/>
            <person name="Kirk H."/>
            <person name="Zhao Y."/>
            <person name="Jones M."/>
            <person name="Mungall A.J."/>
            <person name="Coope R."/>
            <person name="Pleasance S."/>
            <person name="Moore R.A."/>
            <person name="Holt R.A."/>
            <person name="Round J.M."/>
            <person name="Ohora S."/>
            <person name="Walle B.V."/>
            <person name="Veldhoen N."/>
            <person name="Helbing C.C."/>
            <person name="Birol I."/>
        </authorList>
    </citation>
    <scope>NUCLEOTIDE SEQUENCE [LARGE SCALE GENOMIC DNA]</scope>
</reference>
<dbReference type="EMBL" id="KV928376">
    <property type="protein sequence ID" value="PIO34975.1"/>
    <property type="molecule type" value="Genomic_DNA"/>
</dbReference>
<evidence type="ECO:0000313" key="1">
    <source>
        <dbReference type="EMBL" id="PIO34975.1"/>
    </source>
</evidence>
<keyword evidence="2" id="KW-1185">Reference proteome</keyword>
<sequence length="154" mass="16457">PYICVPSVAPTYICVPSGAPPYICVPSGVPTYISVPSGAPPYICVPSGAPPYICVPIGAAGSSSHLCPRQHRPPSNRVCLSPASSWLSPCVQWTRRKGLCSHTENKAPGRVDAARRNGLRLKAATNPANEVQRLQSRDCTDVALPIVHLRTFFL</sequence>
<name>A0A2G9S4H7_AQUCT</name>
<organism evidence="1 2">
    <name type="scientific">Aquarana catesbeiana</name>
    <name type="common">American bullfrog</name>
    <name type="synonym">Rana catesbeiana</name>
    <dbReference type="NCBI Taxonomy" id="8400"/>
    <lineage>
        <taxon>Eukaryota</taxon>
        <taxon>Metazoa</taxon>
        <taxon>Chordata</taxon>
        <taxon>Craniata</taxon>
        <taxon>Vertebrata</taxon>
        <taxon>Euteleostomi</taxon>
        <taxon>Amphibia</taxon>
        <taxon>Batrachia</taxon>
        <taxon>Anura</taxon>
        <taxon>Neobatrachia</taxon>
        <taxon>Ranoidea</taxon>
        <taxon>Ranidae</taxon>
        <taxon>Aquarana</taxon>
    </lineage>
</organism>
<dbReference type="AlphaFoldDB" id="A0A2G9S4H7"/>
<accession>A0A2G9S4H7</accession>
<proteinExistence type="predicted"/>
<protein>
    <submittedName>
        <fullName evidence="1">Uncharacterized protein</fullName>
    </submittedName>
</protein>
<feature type="non-terminal residue" evidence="1">
    <location>
        <position position="154"/>
    </location>
</feature>
<dbReference type="OrthoDB" id="8963379at2759"/>
<gene>
    <name evidence="1" type="ORF">AB205_0212020</name>
</gene>
<dbReference type="Proteomes" id="UP000228934">
    <property type="component" value="Unassembled WGS sequence"/>
</dbReference>
<feature type="non-terminal residue" evidence="1">
    <location>
        <position position="1"/>
    </location>
</feature>